<proteinExistence type="predicted"/>
<organism evidence="1 2">
    <name type="scientific">Trichinella patagoniensis</name>
    <dbReference type="NCBI Taxonomy" id="990121"/>
    <lineage>
        <taxon>Eukaryota</taxon>
        <taxon>Metazoa</taxon>
        <taxon>Ecdysozoa</taxon>
        <taxon>Nematoda</taxon>
        <taxon>Enoplea</taxon>
        <taxon>Dorylaimia</taxon>
        <taxon>Trichinellida</taxon>
        <taxon>Trichinellidae</taxon>
        <taxon>Trichinella</taxon>
    </lineage>
</organism>
<protein>
    <submittedName>
        <fullName evidence="1">Uncharacterized protein</fullName>
    </submittedName>
</protein>
<comment type="caution">
    <text evidence="1">The sequence shown here is derived from an EMBL/GenBank/DDBJ whole genome shotgun (WGS) entry which is preliminary data.</text>
</comment>
<dbReference type="Proteomes" id="UP000054783">
    <property type="component" value="Unassembled WGS sequence"/>
</dbReference>
<gene>
    <name evidence="1" type="ORF">T12_637</name>
</gene>
<evidence type="ECO:0000313" key="1">
    <source>
        <dbReference type="EMBL" id="KRY08101.1"/>
    </source>
</evidence>
<keyword evidence="2" id="KW-1185">Reference proteome</keyword>
<reference evidence="1 2" key="1">
    <citation type="submission" date="2015-01" db="EMBL/GenBank/DDBJ databases">
        <title>Evolution of Trichinella species and genotypes.</title>
        <authorList>
            <person name="Korhonen P.K."/>
            <person name="Edoardo P."/>
            <person name="Giuseppe L.R."/>
            <person name="Gasser R.B."/>
        </authorList>
    </citation>
    <scope>NUCLEOTIDE SEQUENCE [LARGE SCALE GENOMIC DNA]</scope>
    <source>
        <strain evidence="1">ISS2496</strain>
    </source>
</reference>
<name>A0A0V0Z6C5_9BILA</name>
<dbReference type="EMBL" id="JYDQ01000365">
    <property type="protein sequence ID" value="KRY08101.1"/>
    <property type="molecule type" value="Genomic_DNA"/>
</dbReference>
<evidence type="ECO:0000313" key="2">
    <source>
        <dbReference type="Proteomes" id="UP000054783"/>
    </source>
</evidence>
<accession>A0A0V0Z6C5</accession>
<sequence length="102" mass="11494">MASADILWQVKQQDLATIIPLCSCLRSSLHQNNLSKSTTPRVILPTDLDKLLWLILSSLAKNKPSSVTHLYNNMLLLRCTSVVHIGLSNVRRQPVKLEFTIE</sequence>
<dbReference type="AlphaFoldDB" id="A0A0V0Z6C5"/>